<feature type="chain" id="PRO_5043471580" description="Jacalin-type lectin domain-containing protein" evidence="2">
    <location>
        <begin position="24"/>
        <end position="361"/>
    </location>
</feature>
<dbReference type="Pfam" id="PF01419">
    <property type="entry name" value="Jacalin"/>
    <property type="match status" value="1"/>
</dbReference>
<name>A0AAV0T1V1_9STRA</name>
<sequence length="361" mass="37110">MTSLRGHWTLLCLLLVVVPGVFSASDDSVRWSESVGGLYGNEFSDEISVSAGQTIGSITIYVSRNLVNGISLEVIGPKAAQFMHGGSDGEKNVLELGVEEHVTSMEAHWGKNEGYDQIFYLSFTTSAGNLISGGSTTERKNTVMAPEGFQLGGFFGLDSDAIGKLGVIWTRISTKDPESLSASQCGDSATDFLEASAAAKSASIPESADGVLIGPTAASAESDKADSASTSTDGFGKTLATKASATETSTQEGMKFAKDSSIDAHDVASTDESTAPSDARLLIGFEAVLAEVSAAGSGSLAALPEDHDAPLPDLAAPPPAPAAPPLNASAPAGPTISVKDSIVLSERYGALITEETSRTKI</sequence>
<evidence type="ECO:0000259" key="3">
    <source>
        <dbReference type="PROSITE" id="PS51752"/>
    </source>
</evidence>
<keyword evidence="5" id="KW-1185">Reference proteome</keyword>
<dbReference type="AlphaFoldDB" id="A0AAV0T1V1"/>
<organism evidence="4 5">
    <name type="scientific">Peronospora destructor</name>
    <dbReference type="NCBI Taxonomy" id="86335"/>
    <lineage>
        <taxon>Eukaryota</taxon>
        <taxon>Sar</taxon>
        <taxon>Stramenopiles</taxon>
        <taxon>Oomycota</taxon>
        <taxon>Peronosporomycetes</taxon>
        <taxon>Peronosporales</taxon>
        <taxon>Peronosporaceae</taxon>
        <taxon>Peronospora</taxon>
    </lineage>
</organism>
<dbReference type="InterPro" id="IPR036404">
    <property type="entry name" value="Jacalin-like_lectin_dom_sf"/>
</dbReference>
<gene>
    <name evidence="4" type="ORF">PDE001_LOCUS519</name>
</gene>
<keyword evidence="2" id="KW-0732">Signal</keyword>
<dbReference type="Gene3D" id="2.100.10.30">
    <property type="entry name" value="Jacalin-like lectin domain"/>
    <property type="match status" value="1"/>
</dbReference>
<dbReference type="SUPFAM" id="SSF51101">
    <property type="entry name" value="Mannose-binding lectins"/>
    <property type="match status" value="1"/>
</dbReference>
<feature type="region of interest" description="Disordered" evidence="1">
    <location>
        <begin position="300"/>
        <end position="332"/>
    </location>
</feature>
<accession>A0AAV0T1V1</accession>
<feature type="domain" description="Jacalin-type lectin" evidence="3">
    <location>
        <begin position="29"/>
        <end position="171"/>
    </location>
</feature>
<comment type="caution">
    <text evidence="4">The sequence shown here is derived from an EMBL/GenBank/DDBJ whole genome shotgun (WGS) entry which is preliminary data.</text>
</comment>
<dbReference type="SMART" id="SM00915">
    <property type="entry name" value="Jacalin"/>
    <property type="match status" value="1"/>
</dbReference>
<evidence type="ECO:0000256" key="2">
    <source>
        <dbReference type="SAM" id="SignalP"/>
    </source>
</evidence>
<protein>
    <recommendedName>
        <fullName evidence="3">Jacalin-type lectin domain-containing protein</fullName>
    </recommendedName>
</protein>
<evidence type="ECO:0000313" key="5">
    <source>
        <dbReference type="Proteomes" id="UP001162029"/>
    </source>
</evidence>
<proteinExistence type="predicted"/>
<dbReference type="InterPro" id="IPR001229">
    <property type="entry name" value="Jacalin-like_lectin_dom"/>
</dbReference>
<evidence type="ECO:0000256" key="1">
    <source>
        <dbReference type="SAM" id="MobiDB-lite"/>
    </source>
</evidence>
<dbReference type="Proteomes" id="UP001162029">
    <property type="component" value="Unassembled WGS sequence"/>
</dbReference>
<dbReference type="PROSITE" id="PS51752">
    <property type="entry name" value="JACALIN_LECTIN"/>
    <property type="match status" value="1"/>
</dbReference>
<feature type="compositionally biased region" description="Pro residues" evidence="1">
    <location>
        <begin position="315"/>
        <end position="324"/>
    </location>
</feature>
<reference evidence="4" key="1">
    <citation type="submission" date="2022-12" db="EMBL/GenBank/DDBJ databases">
        <authorList>
            <person name="Webb A."/>
        </authorList>
    </citation>
    <scope>NUCLEOTIDE SEQUENCE</scope>
    <source>
        <strain evidence="4">Pd1</strain>
    </source>
</reference>
<feature type="signal peptide" evidence="2">
    <location>
        <begin position="1"/>
        <end position="23"/>
    </location>
</feature>
<dbReference type="EMBL" id="CANTFM010000087">
    <property type="protein sequence ID" value="CAI5710866.1"/>
    <property type="molecule type" value="Genomic_DNA"/>
</dbReference>
<evidence type="ECO:0000313" key="4">
    <source>
        <dbReference type="EMBL" id="CAI5710866.1"/>
    </source>
</evidence>